<feature type="non-terminal residue" evidence="2">
    <location>
        <position position="167"/>
    </location>
</feature>
<evidence type="ECO:0000313" key="3">
    <source>
        <dbReference type="Proteomes" id="UP000591131"/>
    </source>
</evidence>
<dbReference type="EMBL" id="JAAPAO010003363">
    <property type="protein sequence ID" value="KAF4646510.1"/>
    <property type="molecule type" value="Genomic_DNA"/>
</dbReference>
<dbReference type="Proteomes" id="UP000591131">
    <property type="component" value="Unassembled WGS sequence"/>
</dbReference>
<accession>A0A7J6KHR4</accession>
<comment type="caution">
    <text evidence="2">The sequence shown here is derived from an EMBL/GenBank/DDBJ whole genome shotgun (WGS) entry which is preliminary data.</text>
</comment>
<keyword evidence="3" id="KW-1185">Reference proteome</keyword>
<organism evidence="2 3">
    <name type="scientific">Perkinsus chesapeaki</name>
    <name type="common">Clam parasite</name>
    <name type="synonym">Perkinsus andrewsi</name>
    <dbReference type="NCBI Taxonomy" id="330153"/>
    <lineage>
        <taxon>Eukaryota</taxon>
        <taxon>Sar</taxon>
        <taxon>Alveolata</taxon>
        <taxon>Perkinsozoa</taxon>
        <taxon>Perkinsea</taxon>
        <taxon>Perkinsida</taxon>
        <taxon>Perkinsidae</taxon>
        <taxon>Perkinsus</taxon>
    </lineage>
</organism>
<reference evidence="2 3" key="1">
    <citation type="submission" date="2020-04" db="EMBL/GenBank/DDBJ databases">
        <title>Perkinsus chesapeaki whole genome sequence.</title>
        <authorList>
            <person name="Bogema D.R."/>
        </authorList>
    </citation>
    <scope>NUCLEOTIDE SEQUENCE [LARGE SCALE GENOMIC DNA]</scope>
    <source>
        <strain evidence="2">ATCC PRA-425</strain>
    </source>
</reference>
<name>A0A7J6KHR4_PERCH</name>
<evidence type="ECO:0000256" key="1">
    <source>
        <dbReference type="SAM" id="MobiDB-lite"/>
    </source>
</evidence>
<proteinExistence type="predicted"/>
<sequence>DAWIIYDELEDEEKSTLKKLVDNLTQKLTVATQIQCSEQLHQRTFDYGNETLLTYQNDVKRLAHRAYPDLQENQLKPIVLMAFIRGLRGHSVSLARKVRNANPKSLQVALQKAQFIMSDPFIDEPEHSEQDVLQHELAAVNGTEQYSPCDQSASSTPPTPTEVLPEL</sequence>
<feature type="compositionally biased region" description="Polar residues" evidence="1">
    <location>
        <begin position="142"/>
        <end position="155"/>
    </location>
</feature>
<feature type="non-terminal residue" evidence="2">
    <location>
        <position position="1"/>
    </location>
</feature>
<dbReference type="OrthoDB" id="6759373at2759"/>
<feature type="region of interest" description="Disordered" evidence="1">
    <location>
        <begin position="141"/>
        <end position="167"/>
    </location>
</feature>
<protein>
    <submittedName>
        <fullName evidence="2">Paraneoplastic Ma antigen</fullName>
    </submittedName>
</protein>
<gene>
    <name evidence="2" type="primary">PNMA2_3</name>
    <name evidence="2" type="ORF">FOL47_006057</name>
</gene>
<dbReference type="AlphaFoldDB" id="A0A7J6KHR4"/>
<evidence type="ECO:0000313" key="2">
    <source>
        <dbReference type="EMBL" id="KAF4646510.1"/>
    </source>
</evidence>